<protein>
    <submittedName>
        <fullName evidence="2">Uncharacterized protein</fullName>
    </submittedName>
</protein>
<dbReference type="EMBL" id="AAYH02000022">
    <property type="protein sequence ID" value="EDO56295.1"/>
    <property type="molecule type" value="Genomic_DNA"/>
</dbReference>
<dbReference type="Proteomes" id="UP000004110">
    <property type="component" value="Unassembled WGS sequence"/>
</dbReference>
<proteinExistence type="predicted"/>
<sequence>MLPRLSRPRRNSENPCTKSTARPIPDGYRHASFGNYLMRYRMVTHVVGHVEHYAGDQMYIDFAGDKLEVVDSESGDVAALKCRGHTSVQPLYLFVSVWSSQTGLISV</sequence>
<comment type="caution">
    <text evidence="2">The sequence shown here is derived from an EMBL/GenBank/DDBJ whole genome shotgun (WGS) entry which is preliminary data.</text>
</comment>
<name>A0ABC9NHN3_BACUC</name>
<evidence type="ECO:0000256" key="1">
    <source>
        <dbReference type="SAM" id="MobiDB-lite"/>
    </source>
</evidence>
<gene>
    <name evidence="2" type="ORF">BACUNI_00034</name>
</gene>
<organism evidence="2 3">
    <name type="scientific">Bacteroides uniformis (strain ATCC 8492 / DSM 6597 / CCUG 4942 / CIP 103695 / JCM 5828 / KCTC 5204 / NCTC 13054 / VPI 0061)</name>
    <dbReference type="NCBI Taxonomy" id="411479"/>
    <lineage>
        <taxon>Bacteria</taxon>
        <taxon>Pseudomonadati</taxon>
        <taxon>Bacteroidota</taxon>
        <taxon>Bacteroidia</taxon>
        <taxon>Bacteroidales</taxon>
        <taxon>Bacteroidaceae</taxon>
        <taxon>Bacteroides</taxon>
    </lineage>
</organism>
<reference evidence="2" key="2">
    <citation type="submission" date="2013-11" db="EMBL/GenBank/DDBJ databases">
        <title>Draft genome sequence of Bacteroides uniformis (ATCC 8492).</title>
        <authorList>
            <person name="Sudarsanam P."/>
            <person name="Ley R."/>
            <person name="Guruge J."/>
            <person name="Turnbaugh P.J."/>
            <person name="Mahowald M."/>
            <person name="Liep D."/>
            <person name="Gordon J."/>
        </authorList>
    </citation>
    <scope>NUCLEOTIDE SEQUENCE</scope>
    <source>
        <strain evidence="2">ATCC 8492</strain>
    </source>
</reference>
<feature type="region of interest" description="Disordered" evidence="1">
    <location>
        <begin position="1"/>
        <end position="23"/>
    </location>
</feature>
<evidence type="ECO:0000313" key="2">
    <source>
        <dbReference type="EMBL" id="EDO56295.1"/>
    </source>
</evidence>
<dbReference type="RefSeq" id="WP_005824547.1">
    <property type="nucleotide sequence ID" value="NZ_DS362227.1"/>
</dbReference>
<reference evidence="2" key="1">
    <citation type="submission" date="2007-06" db="EMBL/GenBank/DDBJ databases">
        <authorList>
            <person name="Fulton L."/>
            <person name="Clifton S."/>
            <person name="Fulton B."/>
            <person name="Xu J."/>
            <person name="Minx P."/>
            <person name="Pepin K.H."/>
            <person name="Johnson M."/>
            <person name="Thiruvilangam P."/>
            <person name="Bhonagiri V."/>
            <person name="Nash W.E."/>
            <person name="Mardis E.R."/>
            <person name="Wilson R.K."/>
        </authorList>
    </citation>
    <scope>NUCLEOTIDE SEQUENCE [LARGE SCALE GENOMIC DNA]</scope>
    <source>
        <strain evidence="2">ATCC 8492</strain>
    </source>
</reference>
<accession>A0ABC9NHN3</accession>
<keyword evidence="3" id="KW-1185">Reference proteome</keyword>
<evidence type="ECO:0000313" key="3">
    <source>
        <dbReference type="Proteomes" id="UP000004110"/>
    </source>
</evidence>
<dbReference type="AlphaFoldDB" id="A0ABC9NHN3"/>